<dbReference type="InterPro" id="IPR016156">
    <property type="entry name" value="FAD/NAD-linked_Rdtase_dimer_sf"/>
</dbReference>
<evidence type="ECO:0000256" key="12">
    <source>
        <dbReference type="PIRSR" id="PIRSR000350-4"/>
    </source>
</evidence>
<comment type="similarity">
    <text evidence="1 13">Belongs to the class-I pyridine nucleotide-disulfide oxidoreductase family.</text>
</comment>
<feature type="domain" description="FAD/NAD(P)-binding" evidence="15">
    <location>
        <begin position="3"/>
        <end position="320"/>
    </location>
</feature>
<comment type="cofactor">
    <cofactor evidence="11 13">
        <name>FAD</name>
        <dbReference type="ChEBI" id="CHEBI:57692"/>
    </cofactor>
    <text evidence="11 13">Binds 1 FAD per subunit.</text>
</comment>
<feature type="binding site" evidence="11">
    <location>
        <begin position="141"/>
        <end position="143"/>
    </location>
    <ligand>
        <name>FAD</name>
        <dbReference type="ChEBI" id="CHEBI:57692"/>
    </ligand>
</feature>
<dbReference type="GO" id="GO:0006103">
    <property type="term" value="P:2-oxoglutarate metabolic process"/>
    <property type="evidence" value="ECO:0007669"/>
    <property type="project" value="TreeGrafter"/>
</dbReference>
<dbReference type="PANTHER" id="PTHR22912">
    <property type="entry name" value="DISULFIDE OXIDOREDUCTASE"/>
    <property type="match status" value="1"/>
</dbReference>
<dbReference type="Gene3D" id="3.30.390.30">
    <property type="match status" value="1"/>
</dbReference>
<reference evidence="16 17" key="1">
    <citation type="submission" date="2019-04" db="EMBL/GenBank/DDBJ databases">
        <authorList>
            <person name="Van Vliet M D."/>
        </authorList>
    </citation>
    <scope>NUCLEOTIDE SEQUENCE [LARGE SCALE GENOMIC DNA]</scope>
    <source>
        <strain evidence="16 17">F1</strain>
    </source>
</reference>
<evidence type="ECO:0000256" key="4">
    <source>
        <dbReference type="ARBA" id="ARBA00022827"/>
    </source>
</evidence>
<keyword evidence="7" id="KW-1015">Disulfide bond</keyword>
<dbReference type="GO" id="GO:0004148">
    <property type="term" value="F:dihydrolipoyl dehydrogenase (NADH) activity"/>
    <property type="evidence" value="ECO:0007669"/>
    <property type="project" value="UniProtKB-EC"/>
</dbReference>
<feature type="binding site" evidence="11">
    <location>
        <position position="305"/>
    </location>
    <ligand>
        <name>NAD(+)</name>
        <dbReference type="ChEBI" id="CHEBI:57540"/>
    </ligand>
</feature>
<dbReference type="NCBIfam" id="TIGR01350">
    <property type="entry name" value="lipoamide_DH"/>
    <property type="match status" value="1"/>
</dbReference>
<evidence type="ECO:0000259" key="14">
    <source>
        <dbReference type="Pfam" id="PF02852"/>
    </source>
</evidence>
<feature type="active site" description="Proton acceptor" evidence="10">
    <location>
        <position position="437"/>
    </location>
</feature>
<dbReference type="SUPFAM" id="SSF51905">
    <property type="entry name" value="FAD/NAD(P)-binding domain"/>
    <property type="match status" value="1"/>
</dbReference>
<dbReference type="AlphaFoldDB" id="A0A6C2TYA2"/>
<dbReference type="PROSITE" id="PS00076">
    <property type="entry name" value="PYRIDINE_REDOX_1"/>
    <property type="match status" value="1"/>
</dbReference>
<dbReference type="PIRSF" id="PIRSF000350">
    <property type="entry name" value="Mercury_reductase_MerA"/>
    <property type="match status" value="1"/>
</dbReference>
<name>A0A6C2TYA2_PONDE</name>
<dbReference type="Pfam" id="PF02852">
    <property type="entry name" value="Pyr_redox_dim"/>
    <property type="match status" value="1"/>
</dbReference>
<dbReference type="PRINTS" id="PR00368">
    <property type="entry name" value="FADPNR"/>
</dbReference>
<proteinExistence type="inferred from homology"/>
<dbReference type="Proteomes" id="UP000366872">
    <property type="component" value="Unassembled WGS sequence"/>
</dbReference>
<dbReference type="FunFam" id="3.30.390.30:FF:000001">
    <property type="entry name" value="Dihydrolipoyl dehydrogenase"/>
    <property type="match status" value="1"/>
</dbReference>
<feature type="binding site" evidence="11">
    <location>
        <position position="264"/>
    </location>
    <ligand>
        <name>NAD(+)</name>
        <dbReference type="ChEBI" id="CHEBI:57540"/>
    </ligand>
</feature>
<evidence type="ECO:0000256" key="13">
    <source>
        <dbReference type="RuleBase" id="RU003692"/>
    </source>
</evidence>
<dbReference type="EC" id="1.8.1.4" evidence="2 13"/>
<keyword evidence="17" id="KW-1185">Reference proteome</keyword>
<dbReference type="Pfam" id="PF07992">
    <property type="entry name" value="Pyr_redox_2"/>
    <property type="match status" value="1"/>
</dbReference>
<accession>A0A6C2TYA2</accession>
<dbReference type="InterPro" id="IPR012999">
    <property type="entry name" value="Pyr_OxRdtase_I_AS"/>
</dbReference>
<feature type="binding site" evidence="11">
    <location>
        <position position="200"/>
    </location>
    <ligand>
        <name>NAD(+)</name>
        <dbReference type="ChEBI" id="CHEBI:57540"/>
    </ligand>
</feature>
<dbReference type="InterPro" id="IPR001100">
    <property type="entry name" value="Pyr_nuc-diS_OxRdtase"/>
</dbReference>
<dbReference type="PANTHER" id="PTHR22912:SF151">
    <property type="entry name" value="DIHYDROLIPOYL DEHYDROGENASE, MITOCHONDRIAL"/>
    <property type="match status" value="1"/>
</dbReference>
<evidence type="ECO:0000256" key="9">
    <source>
        <dbReference type="ARBA" id="ARBA00049187"/>
    </source>
</evidence>
<dbReference type="SUPFAM" id="SSF55424">
    <property type="entry name" value="FAD/NAD-linked reductases, dimerisation (C-terminal) domain"/>
    <property type="match status" value="1"/>
</dbReference>
<evidence type="ECO:0000256" key="5">
    <source>
        <dbReference type="ARBA" id="ARBA00023002"/>
    </source>
</evidence>
<organism evidence="16 17">
    <name type="scientific">Pontiella desulfatans</name>
    <dbReference type="NCBI Taxonomy" id="2750659"/>
    <lineage>
        <taxon>Bacteria</taxon>
        <taxon>Pseudomonadati</taxon>
        <taxon>Kiritimatiellota</taxon>
        <taxon>Kiritimatiellia</taxon>
        <taxon>Kiritimatiellales</taxon>
        <taxon>Pontiellaceae</taxon>
        <taxon>Pontiella</taxon>
    </lineage>
</organism>
<comment type="miscellaneous">
    <text evidence="13">The active site is a redox-active disulfide bond.</text>
</comment>
<evidence type="ECO:0000313" key="17">
    <source>
        <dbReference type="Proteomes" id="UP000366872"/>
    </source>
</evidence>
<dbReference type="GO" id="GO:0005737">
    <property type="term" value="C:cytoplasm"/>
    <property type="evidence" value="ECO:0007669"/>
    <property type="project" value="UniProtKB-ARBA"/>
</dbReference>
<keyword evidence="11" id="KW-0547">Nucleotide-binding</keyword>
<evidence type="ECO:0000313" key="16">
    <source>
        <dbReference type="EMBL" id="VGO12434.1"/>
    </source>
</evidence>
<evidence type="ECO:0000256" key="3">
    <source>
        <dbReference type="ARBA" id="ARBA00022630"/>
    </source>
</evidence>
<evidence type="ECO:0000256" key="8">
    <source>
        <dbReference type="ARBA" id="ARBA00023284"/>
    </source>
</evidence>
<keyword evidence="4 11" id="KW-0274">FAD</keyword>
<evidence type="ECO:0000256" key="7">
    <source>
        <dbReference type="ARBA" id="ARBA00023157"/>
    </source>
</evidence>
<dbReference type="EMBL" id="CAAHFG010000001">
    <property type="protein sequence ID" value="VGO12434.1"/>
    <property type="molecule type" value="Genomic_DNA"/>
</dbReference>
<evidence type="ECO:0000256" key="11">
    <source>
        <dbReference type="PIRSR" id="PIRSR000350-3"/>
    </source>
</evidence>
<dbReference type="Gene3D" id="3.50.50.60">
    <property type="entry name" value="FAD/NAD(P)-binding domain"/>
    <property type="match status" value="2"/>
</dbReference>
<feature type="binding site" evidence="11">
    <location>
        <begin position="177"/>
        <end position="184"/>
    </location>
    <ligand>
        <name>NAD(+)</name>
        <dbReference type="ChEBI" id="CHEBI:57540"/>
    </ligand>
</feature>
<evidence type="ECO:0000256" key="6">
    <source>
        <dbReference type="ARBA" id="ARBA00023027"/>
    </source>
</evidence>
<dbReference type="PRINTS" id="PR00411">
    <property type="entry name" value="PNDRDTASEI"/>
</dbReference>
<evidence type="ECO:0000256" key="1">
    <source>
        <dbReference type="ARBA" id="ARBA00007532"/>
    </source>
</evidence>
<dbReference type="GO" id="GO:0050660">
    <property type="term" value="F:flavin adenine dinucleotide binding"/>
    <property type="evidence" value="ECO:0007669"/>
    <property type="project" value="InterPro"/>
</dbReference>
<keyword evidence="8 13" id="KW-0676">Redox-active center</keyword>
<feature type="domain" description="Pyridine nucleotide-disulphide oxidoreductase dimerisation" evidence="14">
    <location>
        <begin position="339"/>
        <end position="448"/>
    </location>
</feature>
<dbReference type="RefSeq" id="WP_136078099.1">
    <property type="nucleotide sequence ID" value="NZ_CAAHFG010000001.1"/>
</dbReference>
<evidence type="ECO:0000256" key="2">
    <source>
        <dbReference type="ARBA" id="ARBA00012608"/>
    </source>
</evidence>
<keyword evidence="5 13" id="KW-0560">Oxidoreductase</keyword>
<dbReference type="InterPro" id="IPR036188">
    <property type="entry name" value="FAD/NAD-bd_sf"/>
</dbReference>
<gene>
    <name evidence="16" type="primary">pdhD</name>
    <name evidence="16" type="ORF">PDESU_00986</name>
</gene>
<evidence type="ECO:0000256" key="10">
    <source>
        <dbReference type="PIRSR" id="PIRSR000350-2"/>
    </source>
</evidence>
<dbReference type="InterPro" id="IPR004099">
    <property type="entry name" value="Pyr_nucl-diS_OxRdtase_dimer"/>
</dbReference>
<dbReference type="InterPro" id="IPR023753">
    <property type="entry name" value="FAD/NAD-binding_dom"/>
</dbReference>
<keyword evidence="6 11" id="KW-0520">NAD</keyword>
<comment type="catalytic activity">
    <reaction evidence="9 13">
        <text>N(6)-[(R)-dihydrolipoyl]-L-lysyl-[protein] + NAD(+) = N(6)-[(R)-lipoyl]-L-lysyl-[protein] + NADH + H(+)</text>
        <dbReference type="Rhea" id="RHEA:15045"/>
        <dbReference type="Rhea" id="RHEA-COMP:10474"/>
        <dbReference type="Rhea" id="RHEA-COMP:10475"/>
        <dbReference type="ChEBI" id="CHEBI:15378"/>
        <dbReference type="ChEBI" id="CHEBI:57540"/>
        <dbReference type="ChEBI" id="CHEBI:57945"/>
        <dbReference type="ChEBI" id="CHEBI:83099"/>
        <dbReference type="ChEBI" id="CHEBI:83100"/>
        <dbReference type="EC" id="1.8.1.4"/>
    </reaction>
</comment>
<feature type="binding site" evidence="11">
    <location>
        <position position="49"/>
    </location>
    <ligand>
        <name>FAD</name>
        <dbReference type="ChEBI" id="CHEBI:57692"/>
    </ligand>
</feature>
<protein>
    <recommendedName>
        <fullName evidence="2 13">Dihydrolipoyl dehydrogenase</fullName>
        <ecNumber evidence="2 13">1.8.1.4</ecNumber>
    </recommendedName>
</protein>
<feature type="disulfide bond" description="Redox-active" evidence="12">
    <location>
        <begin position="40"/>
        <end position="45"/>
    </location>
</feature>
<sequence length="462" mass="48832">MDFDVIVIGAGPGGYPAAIKAAQLGAKTAIIEREWLGGTCLNCGCIPTKTLIAGAEAYQQILHAETFGIKVGKPEIDYPAMKTRKDGVVQNLQSGIGSLLKAHGVAVFEGTGSFQDANTIAVKSNDGSSQTITGKNIIIATGSTSTVPGFIPKHERIVESRAFLELEKLPESLLVLGGGYIGCELACMAAGLGVKVTIVELLADVLMLLDKDVRQVVKMHMKDSLGMTLLTGDAMEDIQATDAGVTAKAGDQTIEADMLLVAIGRSPVTDGLNFEAAGVAANERGYIEVDELNRTNVPHIYCIGDVSGRMQLAHAATSQAMYAVEHALKGEEKIEEVVIPGVIFTSPEVALVGLTEMDTKKLGIETNIGKFHFRGLGKAMASNETEGFVKIIADKATDRIIGAQCAGPHATDLISEMVIAVREELTAEELGNTVHAHPTFAEIWMEAAHALHKACIHAPPAR</sequence>
<feature type="binding site" evidence="11">
    <location>
        <position position="112"/>
    </location>
    <ligand>
        <name>FAD</name>
        <dbReference type="ChEBI" id="CHEBI:57692"/>
    </ligand>
</feature>
<evidence type="ECO:0000259" key="15">
    <source>
        <dbReference type="Pfam" id="PF07992"/>
    </source>
</evidence>
<dbReference type="InterPro" id="IPR050151">
    <property type="entry name" value="Class-I_Pyr_Nuc-Dis_Oxidored"/>
</dbReference>
<keyword evidence="3 13" id="KW-0285">Flavoprotein</keyword>
<dbReference type="InterPro" id="IPR006258">
    <property type="entry name" value="Lipoamide_DH"/>
</dbReference>